<gene>
    <name evidence="5" type="ORF">FLL46_26195</name>
</gene>
<dbReference type="InterPro" id="IPR042099">
    <property type="entry name" value="ANL_N_sf"/>
</dbReference>
<reference evidence="5 6" key="1">
    <citation type="submission" date="2019-07" db="EMBL/GenBank/DDBJ databases">
        <title>Draft genome for Aliikangiella sp. M105.</title>
        <authorList>
            <person name="Wang G."/>
        </authorList>
    </citation>
    <scope>NUCLEOTIDE SEQUENCE [LARGE SCALE GENOMIC DNA]</scope>
    <source>
        <strain evidence="5 6">M105</strain>
    </source>
</reference>
<protein>
    <submittedName>
        <fullName evidence="5">Non-ribosomal peptide synthetase</fullName>
    </submittedName>
</protein>
<dbReference type="Pfam" id="PF13193">
    <property type="entry name" value="AMP-binding_C"/>
    <property type="match status" value="1"/>
</dbReference>
<dbReference type="Gene3D" id="1.10.1200.10">
    <property type="entry name" value="ACP-like"/>
    <property type="match status" value="1"/>
</dbReference>
<dbReference type="PANTHER" id="PTHR44845:SF7">
    <property type="entry name" value="PLIPASTATIN SYNTHASE SUBUNIT D"/>
    <property type="match status" value="1"/>
</dbReference>
<dbReference type="SUPFAM" id="SSF56801">
    <property type="entry name" value="Acetyl-CoA synthetase-like"/>
    <property type="match status" value="1"/>
</dbReference>
<dbReference type="Gene3D" id="3.40.50.12780">
    <property type="entry name" value="N-terminal domain of ligase-like"/>
    <property type="match status" value="1"/>
</dbReference>
<dbReference type="EMBL" id="VIKS01000017">
    <property type="protein sequence ID" value="TQV81104.1"/>
    <property type="molecule type" value="Genomic_DNA"/>
</dbReference>
<dbReference type="InterPro" id="IPR009081">
    <property type="entry name" value="PP-bd_ACP"/>
</dbReference>
<dbReference type="PROSITE" id="PS00012">
    <property type="entry name" value="PHOSPHOPANTETHEINE"/>
    <property type="match status" value="1"/>
</dbReference>
<dbReference type="Pfam" id="PF00501">
    <property type="entry name" value="AMP-binding"/>
    <property type="match status" value="1"/>
</dbReference>
<dbReference type="InterPro" id="IPR036736">
    <property type="entry name" value="ACP-like_sf"/>
</dbReference>
<organism evidence="5 6">
    <name type="scientific">Aliikangiella coralliicola</name>
    <dbReference type="NCBI Taxonomy" id="2592383"/>
    <lineage>
        <taxon>Bacteria</taxon>
        <taxon>Pseudomonadati</taxon>
        <taxon>Pseudomonadota</taxon>
        <taxon>Gammaproteobacteria</taxon>
        <taxon>Oceanospirillales</taxon>
        <taxon>Pleioneaceae</taxon>
        <taxon>Aliikangiella</taxon>
    </lineage>
</organism>
<dbReference type="Gene3D" id="3.30.300.30">
    <property type="match status" value="1"/>
</dbReference>
<dbReference type="InterPro" id="IPR025110">
    <property type="entry name" value="AMP-bd_C"/>
</dbReference>
<dbReference type="InterPro" id="IPR006162">
    <property type="entry name" value="Ppantetheine_attach_site"/>
</dbReference>
<dbReference type="RefSeq" id="WP_142935285.1">
    <property type="nucleotide sequence ID" value="NZ_ML660173.1"/>
</dbReference>
<evidence type="ECO:0000313" key="6">
    <source>
        <dbReference type="Proteomes" id="UP000315439"/>
    </source>
</evidence>
<dbReference type="InterPro" id="IPR010071">
    <property type="entry name" value="AA_adenyl_dom"/>
</dbReference>
<dbReference type="Proteomes" id="UP000315439">
    <property type="component" value="Unassembled WGS sequence"/>
</dbReference>
<evidence type="ECO:0000256" key="2">
    <source>
        <dbReference type="ARBA" id="ARBA00022450"/>
    </source>
</evidence>
<dbReference type="InterPro" id="IPR020845">
    <property type="entry name" value="AMP-binding_CS"/>
</dbReference>
<dbReference type="InterPro" id="IPR000873">
    <property type="entry name" value="AMP-dep_synth/lig_dom"/>
</dbReference>
<proteinExistence type="predicted"/>
<evidence type="ECO:0000256" key="1">
    <source>
        <dbReference type="ARBA" id="ARBA00001957"/>
    </source>
</evidence>
<dbReference type="AlphaFoldDB" id="A0A545TV70"/>
<evidence type="ECO:0000313" key="5">
    <source>
        <dbReference type="EMBL" id="TQV81104.1"/>
    </source>
</evidence>
<dbReference type="PANTHER" id="PTHR44845">
    <property type="entry name" value="CARRIER DOMAIN-CONTAINING PROTEIN"/>
    <property type="match status" value="1"/>
</dbReference>
<keyword evidence="2" id="KW-0596">Phosphopantetheine</keyword>
<dbReference type="InterPro" id="IPR045851">
    <property type="entry name" value="AMP-bd_C_sf"/>
</dbReference>
<dbReference type="CDD" id="cd05930">
    <property type="entry name" value="A_NRPS"/>
    <property type="match status" value="1"/>
</dbReference>
<accession>A0A545TV70</accession>
<dbReference type="Pfam" id="PF00550">
    <property type="entry name" value="PP-binding"/>
    <property type="match status" value="1"/>
</dbReference>
<keyword evidence="3" id="KW-0597">Phosphoprotein</keyword>
<dbReference type="SUPFAM" id="SSF47336">
    <property type="entry name" value="ACP-like"/>
    <property type="match status" value="1"/>
</dbReference>
<dbReference type="PROSITE" id="PS50075">
    <property type="entry name" value="CARRIER"/>
    <property type="match status" value="1"/>
</dbReference>
<comment type="caution">
    <text evidence="5">The sequence shown here is derived from an EMBL/GenBank/DDBJ whole genome shotgun (WGS) entry which is preliminary data.</text>
</comment>
<keyword evidence="6" id="KW-1185">Reference proteome</keyword>
<dbReference type="OrthoDB" id="9757559at2"/>
<dbReference type="PROSITE" id="PS00455">
    <property type="entry name" value="AMP_BINDING"/>
    <property type="match status" value="1"/>
</dbReference>
<evidence type="ECO:0000259" key="4">
    <source>
        <dbReference type="PROSITE" id="PS50075"/>
    </source>
</evidence>
<comment type="cofactor">
    <cofactor evidence="1">
        <name>pantetheine 4'-phosphate</name>
        <dbReference type="ChEBI" id="CHEBI:47942"/>
    </cofactor>
</comment>
<dbReference type="FunFam" id="3.40.50.980:FF:000001">
    <property type="entry name" value="Non-ribosomal peptide synthetase"/>
    <property type="match status" value="1"/>
</dbReference>
<name>A0A545TV70_9GAMM</name>
<feature type="domain" description="Carrier" evidence="4">
    <location>
        <begin position="513"/>
        <end position="589"/>
    </location>
</feature>
<dbReference type="NCBIfam" id="TIGR01733">
    <property type="entry name" value="AA-adenyl-dom"/>
    <property type="match status" value="1"/>
</dbReference>
<dbReference type="FunFam" id="3.40.50.980:FF:000002">
    <property type="entry name" value="Enterobactin synthetase component F"/>
    <property type="match status" value="1"/>
</dbReference>
<evidence type="ECO:0000256" key="3">
    <source>
        <dbReference type="ARBA" id="ARBA00022553"/>
    </source>
</evidence>
<sequence length="611" mass="69649">MDKLVYELFKQEAGKNSENVALIDKEKQYSYDELNRRANYLASLIQAKNSSEVIGILLDRSVDMVESVWAVIMSGHAYLPIDPSLPHARVTYMLENSNVRTLLTSNKYANCYRNNYEIVCLEEHQGKTHNQQIFLAFEPDSVDAADRLAYVMYTSGTTGRPKGVKISHHSLVGYVLAMQDIYPLASGERVLFKTPFNFDVSVREIIWTLCFGGTLVIAEPEGHKDPVYISELMEEYRINLVHFVPSMLDVFLRHPGTHFSKNIKCVICSGEALQINHVETFYQKIPYARLLNMYGPTEATVEVSAFDCANLKEHPSVPIGRVIANNKLLILNDDMTLCKQNEMGKLYISGDSLALGYMNNEKLTQQKFITHHVKTIGLIRLYETGDIARYLDDGNIEYIGREDDQLNIRGYRIELNEIKNIIMSHRAIENVYVTAHGIDTSLPKIVAYITKHEYYDKANVIGDLFDFLKTQLPEYMIPGSIILIDELPLTANGKIDRNSLPEPTALFNKKYLEPTNDIEKRMLAIWGSHLNVNRQISIDDNYFRLGGDSLSLIHIVKGINSEFKTSFLSLDFIGCETIEEQSDVVARKLQARLHEVSKETTSKEKWDEFEL</sequence>